<dbReference type="Pfam" id="PF05859">
    <property type="entry name" value="Mis12"/>
    <property type="match status" value="1"/>
</dbReference>
<keyword evidence="7" id="KW-0175">Coiled coil</keyword>
<evidence type="ECO:0000256" key="7">
    <source>
        <dbReference type="ARBA" id="ARBA00023054"/>
    </source>
</evidence>
<dbReference type="PANTHER" id="PTHR14527:SF2">
    <property type="entry name" value="PROTEIN MIS12 HOMOLOG"/>
    <property type="match status" value="1"/>
</dbReference>
<keyword evidence="5" id="KW-0498">Mitosis</keyword>
<name>A0A9W4XSZ9_9PLEO</name>
<organism evidence="11 12">
    <name type="scientific">Periconia digitata</name>
    <dbReference type="NCBI Taxonomy" id="1303443"/>
    <lineage>
        <taxon>Eukaryota</taxon>
        <taxon>Fungi</taxon>
        <taxon>Dikarya</taxon>
        <taxon>Ascomycota</taxon>
        <taxon>Pezizomycotina</taxon>
        <taxon>Dothideomycetes</taxon>
        <taxon>Pleosporomycetidae</taxon>
        <taxon>Pleosporales</taxon>
        <taxon>Massarineae</taxon>
        <taxon>Periconiaceae</taxon>
        <taxon>Periconia</taxon>
    </lineage>
</organism>
<evidence type="ECO:0000313" key="12">
    <source>
        <dbReference type="Proteomes" id="UP001152607"/>
    </source>
</evidence>
<keyword evidence="12" id="KW-1185">Reference proteome</keyword>
<proteinExistence type="inferred from homology"/>
<evidence type="ECO:0000256" key="2">
    <source>
        <dbReference type="ARBA" id="ARBA00008643"/>
    </source>
</evidence>
<dbReference type="GO" id="GO:0051382">
    <property type="term" value="P:kinetochore assembly"/>
    <property type="evidence" value="ECO:0007669"/>
    <property type="project" value="TreeGrafter"/>
</dbReference>
<sequence>MANPKQQENLLLTEHFSWPPISLLDDIINAVNEVLYRCTDTFETGLLSADPSLLGFDALYASRSPPTTPDVDEDGNNIYPEAKLEIEEGTLKLETLMENAVDRNFDRLEIWCLRNVLCLPKDEGMADWVRLGGYENLRIPPKDNTLTPEVLYTLRRKLIETQKLNTALVAEKTRNEAQIARLRALLQPKPTSTKSEPRPSASPAKSPSQNRDPSTAAIAAPFAFLTHSQASKDLGIRPLPPSGPVPVPANIDTDSGTAQPTILPESQTPLSTHTTFTTSQLPYLRQLLDSLRPHIPATALPSHSTSEKDEWARERRTYVESQSKRALERRGIDTKDGVEGVVEGARLRNEEVRGLEKIAETLAGAAGGKVVVESESRMEVDDDIAENTAAGAEADEMDVS</sequence>
<comment type="caution">
    <text evidence="11">The sequence shown here is derived from an EMBL/GenBank/DDBJ whole genome shotgun (WGS) entry which is preliminary data.</text>
</comment>
<keyword evidence="3" id="KW-0158">Chromosome</keyword>
<keyword evidence="8" id="KW-0131">Cell cycle</keyword>
<comment type="similarity">
    <text evidence="2">Belongs to the mis12 family.</text>
</comment>
<dbReference type="GO" id="GO:0000070">
    <property type="term" value="P:mitotic sister chromatid segregation"/>
    <property type="evidence" value="ECO:0007669"/>
    <property type="project" value="TreeGrafter"/>
</dbReference>
<comment type="subcellular location">
    <subcellularLocation>
        <location evidence="1">Chromosome</location>
        <location evidence="1">Centromere</location>
        <location evidence="1">Kinetochore</location>
    </subcellularLocation>
</comment>
<dbReference type="GO" id="GO:0005634">
    <property type="term" value="C:nucleus"/>
    <property type="evidence" value="ECO:0007669"/>
    <property type="project" value="InterPro"/>
</dbReference>
<dbReference type="GO" id="GO:0051301">
    <property type="term" value="P:cell division"/>
    <property type="evidence" value="ECO:0007669"/>
    <property type="project" value="UniProtKB-KW"/>
</dbReference>
<evidence type="ECO:0008006" key="13">
    <source>
        <dbReference type="Google" id="ProtNLM"/>
    </source>
</evidence>
<feature type="region of interest" description="Disordered" evidence="10">
    <location>
        <begin position="183"/>
        <end position="214"/>
    </location>
</feature>
<dbReference type="GO" id="GO:0000444">
    <property type="term" value="C:MIS12/MIND type complex"/>
    <property type="evidence" value="ECO:0007669"/>
    <property type="project" value="TreeGrafter"/>
</dbReference>
<evidence type="ECO:0000256" key="5">
    <source>
        <dbReference type="ARBA" id="ARBA00022776"/>
    </source>
</evidence>
<evidence type="ECO:0000256" key="1">
    <source>
        <dbReference type="ARBA" id="ARBA00004629"/>
    </source>
</evidence>
<evidence type="ECO:0000256" key="6">
    <source>
        <dbReference type="ARBA" id="ARBA00022838"/>
    </source>
</evidence>
<evidence type="ECO:0000256" key="9">
    <source>
        <dbReference type="ARBA" id="ARBA00023328"/>
    </source>
</evidence>
<dbReference type="OrthoDB" id="1884855at2759"/>
<dbReference type="PANTHER" id="PTHR14527">
    <property type="entry name" value="PROTEIN MIS12 HOMOLOG"/>
    <property type="match status" value="1"/>
</dbReference>
<evidence type="ECO:0000256" key="4">
    <source>
        <dbReference type="ARBA" id="ARBA00022618"/>
    </source>
</evidence>
<evidence type="ECO:0000256" key="3">
    <source>
        <dbReference type="ARBA" id="ARBA00022454"/>
    </source>
</evidence>
<gene>
    <name evidence="11" type="ORF">PDIGIT_LOCUS9588</name>
</gene>
<keyword evidence="4" id="KW-0132">Cell division</keyword>
<reference evidence="11" key="1">
    <citation type="submission" date="2023-01" db="EMBL/GenBank/DDBJ databases">
        <authorList>
            <person name="Van Ghelder C."/>
            <person name="Rancurel C."/>
        </authorList>
    </citation>
    <scope>NUCLEOTIDE SEQUENCE</scope>
    <source>
        <strain evidence="11">CNCM I-4278</strain>
    </source>
</reference>
<dbReference type="Proteomes" id="UP001152607">
    <property type="component" value="Unassembled WGS sequence"/>
</dbReference>
<dbReference type="InterPro" id="IPR008685">
    <property type="entry name" value="Centromere_Mis12"/>
</dbReference>
<dbReference type="EMBL" id="CAOQHR010000006">
    <property type="protein sequence ID" value="CAI6336486.1"/>
    <property type="molecule type" value="Genomic_DNA"/>
</dbReference>
<feature type="region of interest" description="Disordered" evidence="10">
    <location>
        <begin position="377"/>
        <end position="400"/>
    </location>
</feature>
<evidence type="ECO:0000256" key="8">
    <source>
        <dbReference type="ARBA" id="ARBA00023306"/>
    </source>
</evidence>
<protein>
    <recommendedName>
        <fullName evidence="13">Mis12 domain-containing protein</fullName>
    </recommendedName>
</protein>
<keyword evidence="6" id="KW-0995">Kinetochore</keyword>
<evidence type="ECO:0000256" key="10">
    <source>
        <dbReference type="SAM" id="MobiDB-lite"/>
    </source>
</evidence>
<accession>A0A9W4XSZ9</accession>
<dbReference type="AlphaFoldDB" id="A0A9W4XSZ9"/>
<keyword evidence="9" id="KW-0137">Centromere</keyword>
<feature type="compositionally biased region" description="Low complexity" evidence="10">
    <location>
        <begin position="198"/>
        <end position="208"/>
    </location>
</feature>
<evidence type="ECO:0000313" key="11">
    <source>
        <dbReference type="EMBL" id="CAI6336486.1"/>
    </source>
</evidence>